<proteinExistence type="predicted"/>
<dbReference type="eggNOG" id="ENOG502SJ8Q">
    <property type="taxonomic scope" value="Eukaryota"/>
</dbReference>
<evidence type="ECO:0000256" key="5">
    <source>
        <dbReference type="SAM" id="MobiDB-lite"/>
    </source>
</evidence>
<dbReference type="STRING" id="1229662.W3WLV7"/>
<dbReference type="HOGENOM" id="CLU_004804_0_2_1"/>
<dbReference type="AlphaFoldDB" id="W3WLV7"/>
<dbReference type="KEGG" id="pfy:PFICI_14727"/>
<dbReference type="Gene3D" id="4.10.240.10">
    <property type="entry name" value="Zn(2)-C6 fungal-type DNA-binding domain"/>
    <property type="match status" value="1"/>
</dbReference>
<feature type="region of interest" description="Disordered" evidence="5">
    <location>
        <begin position="1"/>
        <end position="29"/>
    </location>
</feature>
<evidence type="ECO:0000256" key="3">
    <source>
        <dbReference type="ARBA" id="ARBA00023163"/>
    </source>
</evidence>
<dbReference type="InterPro" id="IPR001138">
    <property type="entry name" value="Zn2Cys6_DnaBD"/>
</dbReference>
<dbReference type="InterPro" id="IPR036864">
    <property type="entry name" value="Zn2-C6_fun-type_DNA-bd_sf"/>
</dbReference>
<feature type="compositionally biased region" description="Polar residues" evidence="5">
    <location>
        <begin position="611"/>
        <end position="620"/>
    </location>
</feature>
<dbReference type="OrthoDB" id="5392779at2759"/>
<dbReference type="SMART" id="SM00066">
    <property type="entry name" value="GAL4"/>
    <property type="match status" value="1"/>
</dbReference>
<evidence type="ECO:0000313" key="8">
    <source>
        <dbReference type="Proteomes" id="UP000030651"/>
    </source>
</evidence>
<keyword evidence="8" id="KW-1185">Reference proteome</keyword>
<keyword evidence="3" id="KW-0804">Transcription</keyword>
<feature type="domain" description="Zn(2)-C6 fungal-type" evidence="6">
    <location>
        <begin position="37"/>
        <end position="70"/>
    </location>
</feature>
<dbReference type="InterPro" id="IPR007219">
    <property type="entry name" value="XnlR_reg_dom"/>
</dbReference>
<dbReference type="Proteomes" id="UP000030651">
    <property type="component" value="Unassembled WGS sequence"/>
</dbReference>
<dbReference type="GeneID" id="19279740"/>
<dbReference type="GO" id="GO:0000981">
    <property type="term" value="F:DNA-binding transcription factor activity, RNA polymerase II-specific"/>
    <property type="evidence" value="ECO:0007669"/>
    <property type="project" value="InterPro"/>
</dbReference>
<feature type="region of interest" description="Disordered" evidence="5">
    <location>
        <begin position="108"/>
        <end position="137"/>
    </location>
</feature>
<evidence type="ECO:0000256" key="4">
    <source>
        <dbReference type="ARBA" id="ARBA00023242"/>
    </source>
</evidence>
<dbReference type="GO" id="GO:0006351">
    <property type="term" value="P:DNA-templated transcription"/>
    <property type="evidence" value="ECO:0007669"/>
    <property type="project" value="InterPro"/>
</dbReference>
<sequence>MEFEALPTPMDSTSSWDPPPVQGNSSRRRKIRKGTHSCWQCKRRKAKCIFSTAADDVCVGCRRRGLSCTRQDLPEELSNSKTNRPDLDERLDKVESLLSELNSKLRKDAPLAKDDDGSAGESIPDTTVALTSNGNPADFNVGAESSDPFLRGESHQAITASLLAAWPSPKDTESLLRNSHGTTLYCHHLNAGHHCRLTEEDWVTKPAKLPWVPGPEMHPVVLARRMLCCVLFLQSPCAAEKYMFSVPIRTIMHRMLTAVVGLVNGNDELHGSLESVECFMLESMYHMHYGNLRKSWLVNRRAMLLAQMIGLHHRPMPPIQSLDPQLASDPEAMWSRIVSQDRYLCLLLGLPPGSSNRCTNGPMTVPRSYCCTSRKIEASLHNIGAKILERNEIRRLDYSQDLAIDAELLQLAYNAPEGYWSAPQMDGISAGSFADALAVNTLTRQAMYYHLLNQLHWPYLLNTLHCEGHGRSTKHEAYSATTCVHASREILHRFILYRNFNSASQCFRPVDFLAITAVLTLLLAHSDIYYSSLLPEGQGKRTDYLAHQRLGDRLLLDQAMQQLETVSQYNRDATSIGRLEELRSLIRLKMEATRENNFIRIAAKPQERGSEQPQSSSTRTNEGELQFPAPYFGTIRISQGGTIFKTFSQATATVVGSSYDFDSSPEAAVVPASSSEVNDTSSGSGWNWDFGSESLNISAAAGSDKWAFQGVDAAFFDTLMMGRMPGEERGADDFST</sequence>
<dbReference type="InParanoid" id="W3WLV7"/>
<keyword evidence="4" id="KW-0539">Nucleus</keyword>
<dbReference type="EMBL" id="KI912121">
    <property type="protein sequence ID" value="ETS73781.1"/>
    <property type="molecule type" value="Genomic_DNA"/>
</dbReference>
<evidence type="ECO:0000259" key="6">
    <source>
        <dbReference type="PROSITE" id="PS50048"/>
    </source>
</evidence>
<accession>W3WLV7</accession>
<dbReference type="CDD" id="cd00067">
    <property type="entry name" value="GAL4"/>
    <property type="match status" value="1"/>
</dbReference>
<evidence type="ECO:0000313" key="7">
    <source>
        <dbReference type="EMBL" id="ETS73781.1"/>
    </source>
</evidence>
<dbReference type="PROSITE" id="PS50048">
    <property type="entry name" value="ZN2_CY6_FUNGAL_2"/>
    <property type="match status" value="1"/>
</dbReference>
<feature type="region of interest" description="Disordered" evidence="5">
    <location>
        <begin position="601"/>
        <end position="624"/>
    </location>
</feature>
<keyword evidence="1" id="KW-0479">Metal-binding</keyword>
<name>W3WLV7_PESFW</name>
<dbReference type="GO" id="GO:0008270">
    <property type="term" value="F:zinc ion binding"/>
    <property type="evidence" value="ECO:0007669"/>
    <property type="project" value="InterPro"/>
</dbReference>
<evidence type="ECO:0000256" key="2">
    <source>
        <dbReference type="ARBA" id="ARBA00023015"/>
    </source>
</evidence>
<dbReference type="RefSeq" id="XP_007841499.1">
    <property type="nucleotide sequence ID" value="XM_007843308.1"/>
</dbReference>
<protein>
    <recommendedName>
        <fullName evidence="6">Zn(2)-C6 fungal-type domain-containing protein</fullName>
    </recommendedName>
</protein>
<dbReference type="PROSITE" id="PS00463">
    <property type="entry name" value="ZN2_CY6_FUNGAL_1"/>
    <property type="match status" value="1"/>
</dbReference>
<dbReference type="CDD" id="cd12148">
    <property type="entry name" value="fungal_TF_MHR"/>
    <property type="match status" value="1"/>
</dbReference>
<dbReference type="SUPFAM" id="SSF57701">
    <property type="entry name" value="Zn2/Cys6 DNA-binding domain"/>
    <property type="match status" value="1"/>
</dbReference>
<dbReference type="GO" id="GO:0003677">
    <property type="term" value="F:DNA binding"/>
    <property type="evidence" value="ECO:0007669"/>
    <property type="project" value="InterPro"/>
</dbReference>
<gene>
    <name evidence="7" type="ORF">PFICI_14727</name>
</gene>
<keyword evidence="2" id="KW-0805">Transcription regulation</keyword>
<dbReference type="OMA" id="TKEEMHG"/>
<feature type="compositionally biased region" description="Polar residues" evidence="5">
    <location>
        <begin position="124"/>
        <end position="135"/>
    </location>
</feature>
<evidence type="ECO:0000256" key="1">
    <source>
        <dbReference type="ARBA" id="ARBA00022723"/>
    </source>
</evidence>
<dbReference type="PANTHER" id="PTHR47840:SF1">
    <property type="entry name" value="ZN(II)2CYS6 TRANSCRIPTION FACTOR (EUROFUNG)"/>
    <property type="match status" value="1"/>
</dbReference>
<dbReference type="SMART" id="SM00906">
    <property type="entry name" value="Fungal_trans"/>
    <property type="match status" value="1"/>
</dbReference>
<reference evidence="8" key="1">
    <citation type="journal article" date="2015" name="BMC Genomics">
        <title>Genomic and transcriptomic analysis of the endophytic fungus Pestalotiopsis fici reveals its lifestyle and high potential for synthesis of natural products.</title>
        <authorList>
            <person name="Wang X."/>
            <person name="Zhang X."/>
            <person name="Liu L."/>
            <person name="Xiang M."/>
            <person name="Wang W."/>
            <person name="Sun X."/>
            <person name="Che Y."/>
            <person name="Guo L."/>
            <person name="Liu G."/>
            <person name="Guo L."/>
            <person name="Wang C."/>
            <person name="Yin W.B."/>
            <person name="Stadler M."/>
            <person name="Zhang X."/>
            <person name="Liu X."/>
        </authorList>
    </citation>
    <scope>NUCLEOTIDE SEQUENCE [LARGE SCALE GENOMIC DNA]</scope>
    <source>
        <strain evidence="8">W106-1 / CGMCC3.15140</strain>
    </source>
</reference>
<dbReference type="PANTHER" id="PTHR47840">
    <property type="entry name" value="ZN(II)2CYS6 TRANSCRIPTION FACTOR (EUROFUNG)-RELATED"/>
    <property type="match status" value="1"/>
</dbReference>
<organism evidence="7 8">
    <name type="scientific">Pestalotiopsis fici (strain W106-1 / CGMCC3.15140)</name>
    <dbReference type="NCBI Taxonomy" id="1229662"/>
    <lineage>
        <taxon>Eukaryota</taxon>
        <taxon>Fungi</taxon>
        <taxon>Dikarya</taxon>
        <taxon>Ascomycota</taxon>
        <taxon>Pezizomycotina</taxon>
        <taxon>Sordariomycetes</taxon>
        <taxon>Xylariomycetidae</taxon>
        <taxon>Amphisphaeriales</taxon>
        <taxon>Sporocadaceae</taxon>
        <taxon>Pestalotiopsis</taxon>
    </lineage>
</organism>